<keyword evidence="1" id="KW-0732">Signal</keyword>
<comment type="caution">
    <text evidence="2">The sequence shown here is derived from an EMBL/GenBank/DDBJ whole genome shotgun (WGS) entry which is preliminary data.</text>
</comment>
<evidence type="ECO:0000313" key="3">
    <source>
        <dbReference type="Proteomes" id="UP000005365"/>
    </source>
</evidence>
<organism evidence="2 3">
    <name type="scientific">Neisseria sicca ATCC 29256</name>
    <dbReference type="NCBI Taxonomy" id="547045"/>
    <lineage>
        <taxon>Bacteria</taxon>
        <taxon>Pseudomonadati</taxon>
        <taxon>Pseudomonadota</taxon>
        <taxon>Betaproteobacteria</taxon>
        <taxon>Neisseriales</taxon>
        <taxon>Neisseriaceae</taxon>
        <taxon>Neisseria</taxon>
    </lineage>
</organism>
<reference evidence="2" key="1">
    <citation type="submission" date="2009-07" db="EMBL/GenBank/DDBJ databases">
        <authorList>
            <person name="Weinstock G."/>
            <person name="Sodergren E."/>
            <person name="Clifton S."/>
            <person name="Fulton L."/>
            <person name="Fulton B."/>
            <person name="Courtney L."/>
            <person name="Fronick C."/>
            <person name="Harrison M."/>
            <person name="Strong C."/>
            <person name="Farmer C."/>
            <person name="Delahaunty K."/>
            <person name="Markovic C."/>
            <person name="Hall O."/>
            <person name="Minx P."/>
            <person name="Tomlinson C."/>
            <person name="Mitreva M."/>
            <person name="Nelson J."/>
            <person name="Hou S."/>
            <person name="Wollam A."/>
            <person name="Pepin K.H."/>
            <person name="Johnson M."/>
            <person name="Bhonagiri V."/>
            <person name="Nash W.E."/>
            <person name="Warren W."/>
            <person name="Chinwalla A."/>
            <person name="Mardis E.R."/>
            <person name="Wilson R.K."/>
        </authorList>
    </citation>
    <scope>NUCLEOTIDE SEQUENCE [LARGE SCALE GENOMIC DNA]</scope>
    <source>
        <strain evidence="2">ATCC 29256</strain>
    </source>
</reference>
<evidence type="ECO:0000313" key="2">
    <source>
        <dbReference type="EMBL" id="EET42664.1"/>
    </source>
</evidence>
<gene>
    <name evidence="2" type="ORF">NEISICOT_03607</name>
</gene>
<sequence length="333" mass="38629">MAIRMTHKAISKCVMVRSLATVLLALVSFTVHALNNEKNMPQQVTLELGKKGPASFKQIGTITDHYTAGEVAGFLDLNWHPKQLGIVTIRHNQHGITFPHIFHVMGTMWAYYPNEGVTSIKLTGGISSTEFVRHLEAYDLWLKLLNQIKDAGWQPYIELSSERLKGKEALRYLVDNKNVDIVKDPWTVPDYVSWRSIMSGPAPFLIFYQDGVLMLITFMQTISSQEDFDSKNIKLDYQEWGQYMMDIEFETVRFSIREQMHNEFIPDNLDIDKFGEEINRIDADLLGNWPRYLKRQQAERAKREKKLVDNGYKIDTEHKDPDVLPYLQKEPKF</sequence>
<feature type="signal peptide" evidence="1">
    <location>
        <begin position="1"/>
        <end position="33"/>
    </location>
</feature>
<dbReference type="Proteomes" id="UP000005365">
    <property type="component" value="Unassembled WGS sequence"/>
</dbReference>
<dbReference type="AlphaFoldDB" id="C6MAM5"/>
<feature type="chain" id="PRO_5002968969" evidence="1">
    <location>
        <begin position="34"/>
        <end position="333"/>
    </location>
</feature>
<dbReference type="eggNOG" id="ENOG5032YXG">
    <property type="taxonomic scope" value="Bacteria"/>
</dbReference>
<keyword evidence="3" id="KW-1185">Reference proteome</keyword>
<dbReference type="RefSeq" id="WP_003762182.1">
    <property type="nucleotide sequence ID" value="NZ_ACKO02000042.1"/>
</dbReference>
<proteinExistence type="predicted"/>
<evidence type="ECO:0000256" key="1">
    <source>
        <dbReference type="SAM" id="SignalP"/>
    </source>
</evidence>
<protein>
    <submittedName>
        <fullName evidence="2">Uncharacterized protein</fullName>
    </submittedName>
</protein>
<dbReference type="EMBL" id="ACKO02000042">
    <property type="protein sequence ID" value="EET42664.1"/>
    <property type="molecule type" value="Genomic_DNA"/>
</dbReference>
<name>C6MAM5_NEISI</name>
<accession>C6MAM5</accession>